<evidence type="ECO:0000313" key="2">
    <source>
        <dbReference type="Proteomes" id="UP000095300"/>
    </source>
</evidence>
<organism evidence="1 2">
    <name type="scientific">Stomoxys calcitrans</name>
    <name type="common">Stable fly</name>
    <name type="synonym">Conops calcitrans</name>
    <dbReference type="NCBI Taxonomy" id="35570"/>
    <lineage>
        <taxon>Eukaryota</taxon>
        <taxon>Metazoa</taxon>
        <taxon>Ecdysozoa</taxon>
        <taxon>Arthropoda</taxon>
        <taxon>Hexapoda</taxon>
        <taxon>Insecta</taxon>
        <taxon>Pterygota</taxon>
        <taxon>Neoptera</taxon>
        <taxon>Endopterygota</taxon>
        <taxon>Diptera</taxon>
        <taxon>Brachycera</taxon>
        <taxon>Muscomorpha</taxon>
        <taxon>Muscoidea</taxon>
        <taxon>Muscidae</taxon>
        <taxon>Stomoxys</taxon>
    </lineage>
</organism>
<name>A0A1I8PM20_STOCA</name>
<gene>
    <name evidence="1" type="primary">106092857</name>
</gene>
<protein>
    <submittedName>
        <fullName evidence="1">Uncharacterized protein</fullName>
    </submittedName>
</protein>
<sequence length="190" mass="21490">MNCLPGNVKNHLICVDTDDCLADMYKICLKRLKKKGSLVLIITSKTFDFFSLPMKRMKISKEKMKQLIVINYATIADVSQKLMDLCEWSLLPAMVVVDVSGMTSTEPATTLMKNLGLCAASFLDYLMAISLQNQEKQNDQQVVQGLFIVKEGGDNFIDAQLQLLQNLYFYKNNVLVDAHELEKILENGRD</sequence>
<keyword evidence="2" id="KW-1185">Reference proteome</keyword>
<proteinExistence type="predicted"/>
<dbReference type="OrthoDB" id="8046114at2759"/>
<evidence type="ECO:0000313" key="1">
    <source>
        <dbReference type="EnsemblMetazoa" id="SCAU009349-PA"/>
    </source>
</evidence>
<dbReference type="VEuPathDB" id="VectorBase:SCAU009349"/>
<dbReference type="Proteomes" id="UP000095300">
    <property type="component" value="Unassembled WGS sequence"/>
</dbReference>
<dbReference type="AlphaFoldDB" id="A0A1I8PM20"/>
<accession>A0A1I8PM20</accession>
<dbReference type="EnsemblMetazoa" id="SCAU009349-RA">
    <property type="protein sequence ID" value="SCAU009349-PA"/>
    <property type="gene ID" value="SCAU009349"/>
</dbReference>
<reference evidence="1" key="1">
    <citation type="submission" date="2020-05" db="UniProtKB">
        <authorList>
            <consortium name="EnsemblMetazoa"/>
        </authorList>
    </citation>
    <scope>IDENTIFICATION</scope>
    <source>
        <strain evidence="1">USDA</strain>
    </source>
</reference>
<dbReference type="KEGG" id="scac:106092857"/>